<comment type="subcellular location">
    <subcellularLocation>
        <location evidence="1">Cell membrane</location>
        <topology evidence="1">Multi-pass membrane protein</topology>
    </subcellularLocation>
</comment>
<keyword evidence="3" id="KW-1003">Cell membrane</keyword>
<gene>
    <name evidence="9" type="ORF">WMO14_03280</name>
</gene>
<dbReference type="RefSeq" id="WP_349153327.1">
    <property type="nucleotide sequence ID" value="NZ_JBBMER010000002.1"/>
</dbReference>
<feature type="transmembrane region" description="Helical" evidence="7">
    <location>
        <begin position="76"/>
        <end position="93"/>
    </location>
</feature>
<evidence type="ECO:0000259" key="8">
    <source>
        <dbReference type="Pfam" id="PF01757"/>
    </source>
</evidence>
<evidence type="ECO:0000256" key="4">
    <source>
        <dbReference type="ARBA" id="ARBA00022692"/>
    </source>
</evidence>
<evidence type="ECO:0000313" key="10">
    <source>
        <dbReference type="Proteomes" id="UP001442364"/>
    </source>
</evidence>
<dbReference type="PANTHER" id="PTHR40074">
    <property type="entry name" value="O-ACETYLTRANSFERASE WECH"/>
    <property type="match status" value="1"/>
</dbReference>
<reference evidence="9 10" key="1">
    <citation type="submission" date="2024-03" db="EMBL/GenBank/DDBJ databases">
        <title>Human intestinal bacterial collection.</title>
        <authorList>
            <person name="Pauvert C."/>
            <person name="Hitch T.C.A."/>
            <person name="Clavel T."/>
        </authorList>
    </citation>
    <scope>NUCLEOTIDE SEQUENCE [LARGE SCALE GENOMIC DNA]</scope>
    <source>
        <strain evidence="9 10">CLA-AA-H255</strain>
    </source>
</reference>
<comment type="caution">
    <text evidence="9">The sequence shown here is derived from an EMBL/GenBank/DDBJ whole genome shotgun (WGS) entry which is preliminary data.</text>
</comment>
<dbReference type="GO" id="GO:0016746">
    <property type="term" value="F:acyltransferase activity"/>
    <property type="evidence" value="ECO:0007669"/>
    <property type="project" value="UniProtKB-KW"/>
</dbReference>
<feature type="transmembrane region" description="Helical" evidence="7">
    <location>
        <begin position="255"/>
        <end position="274"/>
    </location>
</feature>
<evidence type="ECO:0000256" key="7">
    <source>
        <dbReference type="SAM" id="Phobius"/>
    </source>
</evidence>
<feature type="transmembrane region" description="Helical" evidence="7">
    <location>
        <begin position="214"/>
        <end position="234"/>
    </location>
</feature>
<accession>A0ABV1BTU7</accession>
<evidence type="ECO:0000256" key="3">
    <source>
        <dbReference type="ARBA" id="ARBA00022475"/>
    </source>
</evidence>
<keyword evidence="9" id="KW-0808">Transferase</keyword>
<sequence length="310" mass="35277">MYEKIFHNGAFGVTFFFLVSAFLTYRIYSESGIKNVYTFLKKNVSKFYILYMVTHIVVATYLVINGASIIKTMLKLLLAATLMQSMTIVGATILNGACWYLSTLTVLYFFTPFIIHFVKSLNKKQVYGYSILMIAIIFCIHFLVNILTGNIISSQIAINLTYTFPIYWIPAYTLGMLANRWSFPDKVNSTVIEVICVIVGIVVYLLGINGPDFIIEYRNLAYVICILPIIYFFSKEEGIISRSLAKSKTTKIVSLTMEVYMIHYVVIICTADILERMSSTLVGGAFCVVIVFVITIMFSAVWKKFYRKIC</sequence>
<dbReference type="Pfam" id="PF01757">
    <property type="entry name" value="Acyl_transf_3"/>
    <property type="match status" value="1"/>
</dbReference>
<dbReference type="PANTHER" id="PTHR40074:SF2">
    <property type="entry name" value="O-ACETYLTRANSFERASE WECH"/>
    <property type="match status" value="1"/>
</dbReference>
<feature type="transmembrane region" description="Helical" evidence="7">
    <location>
        <begin position="48"/>
        <end position="64"/>
    </location>
</feature>
<keyword evidence="10" id="KW-1185">Reference proteome</keyword>
<feature type="transmembrane region" description="Helical" evidence="7">
    <location>
        <begin position="9"/>
        <end position="28"/>
    </location>
</feature>
<keyword evidence="4 7" id="KW-0812">Transmembrane</keyword>
<evidence type="ECO:0000256" key="2">
    <source>
        <dbReference type="ARBA" id="ARBA00007400"/>
    </source>
</evidence>
<dbReference type="EMBL" id="JBBMER010000002">
    <property type="protein sequence ID" value="MEQ2378909.1"/>
    <property type="molecule type" value="Genomic_DNA"/>
</dbReference>
<feature type="transmembrane region" description="Helical" evidence="7">
    <location>
        <begin position="280"/>
        <end position="302"/>
    </location>
</feature>
<comment type="similarity">
    <text evidence="2">Belongs to the acyltransferase 3 family.</text>
</comment>
<keyword evidence="9" id="KW-0012">Acyltransferase</keyword>
<dbReference type="Proteomes" id="UP001442364">
    <property type="component" value="Unassembled WGS sequence"/>
</dbReference>
<protein>
    <submittedName>
        <fullName evidence="9">Acyltransferase family protein</fullName>
    </submittedName>
</protein>
<evidence type="ECO:0000256" key="1">
    <source>
        <dbReference type="ARBA" id="ARBA00004651"/>
    </source>
</evidence>
<name>A0ABV1BTU7_9FIRM</name>
<feature type="transmembrane region" description="Helical" evidence="7">
    <location>
        <begin position="156"/>
        <end position="178"/>
    </location>
</feature>
<keyword evidence="6 7" id="KW-0472">Membrane</keyword>
<organism evidence="9 10">
    <name type="scientific">[Lactobacillus] rogosae</name>
    <dbReference type="NCBI Taxonomy" id="706562"/>
    <lineage>
        <taxon>Bacteria</taxon>
        <taxon>Bacillati</taxon>
        <taxon>Bacillota</taxon>
        <taxon>Clostridia</taxon>
        <taxon>Lachnospirales</taxon>
        <taxon>Lachnospiraceae</taxon>
        <taxon>Lachnospira</taxon>
    </lineage>
</organism>
<feature type="transmembrane region" description="Helical" evidence="7">
    <location>
        <begin position="126"/>
        <end position="144"/>
    </location>
</feature>
<proteinExistence type="inferred from homology"/>
<evidence type="ECO:0000256" key="6">
    <source>
        <dbReference type="ARBA" id="ARBA00023136"/>
    </source>
</evidence>
<dbReference type="InterPro" id="IPR002656">
    <property type="entry name" value="Acyl_transf_3_dom"/>
</dbReference>
<evidence type="ECO:0000313" key="9">
    <source>
        <dbReference type="EMBL" id="MEQ2378909.1"/>
    </source>
</evidence>
<feature type="domain" description="Acyltransferase 3" evidence="8">
    <location>
        <begin position="9"/>
        <end position="297"/>
    </location>
</feature>
<evidence type="ECO:0000256" key="5">
    <source>
        <dbReference type="ARBA" id="ARBA00022989"/>
    </source>
</evidence>
<feature type="transmembrane region" description="Helical" evidence="7">
    <location>
        <begin position="99"/>
        <end position="119"/>
    </location>
</feature>
<feature type="transmembrane region" description="Helical" evidence="7">
    <location>
        <begin position="190"/>
        <end position="208"/>
    </location>
</feature>
<keyword evidence="5 7" id="KW-1133">Transmembrane helix</keyword>